<feature type="compositionally biased region" description="Polar residues" evidence="1">
    <location>
        <begin position="48"/>
        <end position="59"/>
    </location>
</feature>
<evidence type="ECO:0000313" key="2">
    <source>
        <dbReference type="EMBL" id="KAF0702203.1"/>
    </source>
</evidence>
<evidence type="ECO:0000256" key="1">
    <source>
        <dbReference type="SAM" id="MobiDB-lite"/>
    </source>
</evidence>
<feature type="non-terminal residue" evidence="2">
    <location>
        <position position="223"/>
    </location>
</feature>
<evidence type="ECO:0000313" key="3">
    <source>
        <dbReference type="Proteomes" id="UP000478052"/>
    </source>
</evidence>
<sequence length="223" mass="25544">GHSSPQTRNLPDTSRKRTNANPFTPPFQSKYKFTPLQNIDVETDKDGVSTNDNTQDSQVSPKIPSIYVYNISNYETFHTSLSNQAFDDFSITHTKNSLKLNPSSIEDYRSKTKSFDETEIQYHTYQFTTEKQLSVVIRNSSIPITEEMIFNELKELNFDIDTIVTLRSLVEPRKPSTGIPQCCQRSSHTKKFCHLPPRCVKCASDHHFTQCQKILETPAKCVN</sequence>
<accession>A0A6G0VMF1</accession>
<dbReference type="AlphaFoldDB" id="A0A6G0VMF1"/>
<reference evidence="2 3" key="1">
    <citation type="submission" date="2019-08" db="EMBL/GenBank/DDBJ databases">
        <title>Whole genome of Aphis craccivora.</title>
        <authorList>
            <person name="Voronova N.V."/>
            <person name="Shulinski R.S."/>
            <person name="Bandarenka Y.V."/>
            <person name="Zhorov D.G."/>
            <person name="Warner D."/>
        </authorList>
    </citation>
    <scope>NUCLEOTIDE SEQUENCE [LARGE SCALE GENOMIC DNA]</scope>
    <source>
        <strain evidence="2">180601</strain>
        <tissue evidence="2">Whole Body</tissue>
    </source>
</reference>
<comment type="caution">
    <text evidence="2">The sequence shown here is derived from an EMBL/GenBank/DDBJ whole genome shotgun (WGS) entry which is preliminary data.</text>
</comment>
<feature type="non-terminal residue" evidence="2">
    <location>
        <position position="1"/>
    </location>
</feature>
<protein>
    <recommendedName>
        <fullName evidence="4">Nucleic-acid-binding protein</fullName>
    </recommendedName>
</protein>
<dbReference type="Proteomes" id="UP000478052">
    <property type="component" value="Unassembled WGS sequence"/>
</dbReference>
<feature type="region of interest" description="Disordered" evidence="1">
    <location>
        <begin position="1"/>
        <end position="59"/>
    </location>
</feature>
<evidence type="ECO:0008006" key="4">
    <source>
        <dbReference type="Google" id="ProtNLM"/>
    </source>
</evidence>
<organism evidence="2 3">
    <name type="scientific">Aphis craccivora</name>
    <name type="common">Cowpea aphid</name>
    <dbReference type="NCBI Taxonomy" id="307492"/>
    <lineage>
        <taxon>Eukaryota</taxon>
        <taxon>Metazoa</taxon>
        <taxon>Ecdysozoa</taxon>
        <taxon>Arthropoda</taxon>
        <taxon>Hexapoda</taxon>
        <taxon>Insecta</taxon>
        <taxon>Pterygota</taxon>
        <taxon>Neoptera</taxon>
        <taxon>Paraneoptera</taxon>
        <taxon>Hemiptera</taxon>
        <taxon>Sternorrhyncha</taxon>
        <taxon>Aphidomorpha</taxon>
        <taxon>Aphidoidea</taxon>
        <taxon>Aphididae</taxon>
        <taxon>Aphidini</taxon>
        <taxon>Aphis</taxon>
        <taxon>Aphis</taxon>
    </lineage>
</organism>
<dbReference type="EMBL" id="VUJU01014388">
    <property type="protein sequence ID" value="KAF0702203.1"/>
    <property type="molecule type" value="Genomic_DNA"/>
</dbReference>
<feature type="compositionally biased region" description="Polar residues" evidence="1">
    <location>
        <begin position="1"/>
        <end position="12"/>
    </location>
</feature>
<proteinExistence type="predicted"/>
<dbReference type="OrthoDB" id="6624230at2759"/>
<gene>
    <name evidence="2" type="ORF">FWK35_00037299</name>
</gene>
<name>A0A6G0VMF1_APHCR</name>
<keyword evidence="3" id="KW-1185">Reference proteome</keyword>